<dbReference type="Pfam" id="PF00881">
    <property type="entry name" value="Nitroreductase"/>
    <property type="match status" value="1"/>
</dbReference>
<feature type="domain" description="Nitroreductase" evidence="2">
    <location>
        <begin position="120"/>
        <end position="240"/>
    </location>
</feature>
<dbReference type="Gene3D" id="3.40.109.10">
    <property type="entry name" value="NADH Oxidase"/>
    <property type="match status" value="2"/>
</dbReference>
<dbReference type="RefSeq" id="WP_322468694.1">
    <property type="nucleotide sequence ID" value="NZ_JAXOJX010000125.1"/>
</dbReference>
<sequence>MKPATAPASPGAAATPAPTAEGRVRAYHQRTKHHLQRYAAGPETLDWDAQPDPFRRWAGAVVTMLPLPAATLAQGESPAWEALFREGAVPPRPADRNAIGLLFELSFALAAWKQHGPDRWAVRVNPSSGNLHPTEAYLLAQGVRGLDDGLYHYAPREHALERRAQARAAAGEGTRLWIGLASIHWREAWKYGERAFRYCQLDAGHALGALRYAAAVLGWRARVVEGLGDAELAALLGLDRDGDFQDAEREAPDCLVELLPAPAAPAGAAPDPAQWLMAGTWLGKANRLDKHPMYRWPVIADASAASSRPQLESACAGVPDARPPDIPDAPAAAEPAVEIIRTRRSAQRFDRRAVMPLSALARLVRALVTAALPWDLLPGPARIHPVLFAHRVEGLAPGAYVLPRSAAGEALLRSALGAGMEWLPVDGLPLWRLAENPALAGTLRTINCHQALGSDATLAVAMLAEYDGALAGAPWSYRDLLAEAGLLGQVLYLEAQACGFNGTGIGCYFDDALHELLGMEGTRLQSVYHFTIGAGQHDPRIQSTPPYAGREEYAWTPEPSNA</sequence>
<feature type="region of interest" description="Disordered" evidence="1">
    <location>
        <begin position="1"/>
        <end position="22"/>
    </location>
</feature>
<dbReference type="SUPFAM" id="SSF55469">
    <property type="entry name" value="FMN-dependent nitroreductase-like"/>
    <property type="match status" value="2"/>
</dbReference>
<dbReference type="PANTHER" id="PTHR42741:SF3">
    <property type="entry name" value="NITROREDUCTASE FAMILY PROTEIN"/>
    <property type="match status" value="1"/>
</dbReference>
<dbReference type="InterPro" id="IPR029479">
    <property type="entry name" value="Nitroreductase"/>
</dbReference>
<dbReference type="EMBL" id="JAXOJX010000125">
    <property type="protein sequence ID" value="MDZ5461568.1"/>
    <property type="molecule type" value="Genomic_DNA"/>
</dbReference>
<evidence type="ECO:0000256" key="1">
    <source>
        <dbReference type="SAM" id="MobiDB-lite"/>
    </source>
</evidence>
<dbReference type="InterPro" id="IPR000415">
    <property type="entry name" value="Nitroreductase-like"/>
</dbReference>
<comment type="caution">
    <text evidence="3">The sequence shown here is derived from an EMBL/GenBank/DDBJ whole genome shotgun (WGS) entry which is preliminary data.</text>
</comment>
<evidence type="ECO:0000313" key="4">
    <source>
        <dbReference type="Proteomes" id="UP001293718"/>
    </source>
</evidence>
<dbReference type="CDD" id="cd02142">
    <property type="entry name" value="McbC_SagB-like_oxidoreductase"/>
    <property type="match status" value="1"/>
</dbReference>
<evidence type="ECO:0000259" key="2">
    <source>
        <dbReference type="Pfam" id="PF00881"/>
    </source>
</evidence>
<gene>
    <name evidence="3" type="ORF">SM757_33835</name>
</gene>
<dbReference type="Proteomes" id="UP001293718">
    <property type="component" value="Unassembled WGS sequence"/>
</dbReference>
<dbReference type="PANTHER" id="PTHR42741">
    <property type="entry name" value="NITROREDUCTASE FAMILY PROTEIN"/>
    <property type="match status" value="1"/>
</dbReference>
<feature type="compositionally biased region" description="Low complexity" evidence="1">
    <location>
        <begin position="1"/>
        <end position="20"/>
    </location>
</feature>
<protein>
    <submittedName>
        <fullName evidence="3">Nitroreductase family protein</fullName>
    </submittedName>
</protein>
<organism evidence="3 4">
    <name type="scientific">Azohydromonas lata</name>
    <dbReference type="NCBI Taxonomy" id="45677"/>
    <lineage>
        <taxon>Bacteria</taxon>
        <taxon>Pseudomonadati</taxon>
        <taxon>Pseudomonadota</taxon>
        <taxon>Betaproteobacteria</taxon>
        <taxon>Burkholderiales</taxon>
        <taxon>Sphaerotilaceae</taxon>
        <taxon>Azohydromonas</taxon>
    </lineage>
</organism>
<name>A0ABU5IRR9_9BURK</name>
<accession>A0ABU5IRR9</accession>
<feature type="region of interest" description="Disordered" evidence="1">
    <location>
        <begin position="540"/>
        <end position="562"/>
    </location>
</feature>
<proteinExistence type="predicted"/>
<reference evidence="3 4" key="1">
    <citation type="submission" date="2023-11" db="EMBL/GenBank/DDBJ databases">
        <title>Draft genome of Azohydromonas lata strain H1 (DSM1123), a polyhydroxyalkanoate producer.</title>
        <authorList>
            <person name="Traversa D."/>
            <person name="D'Addabbo P."/>
            <person name="Pazzani C."/>
            <person name="Manzari C."/>
            <person name="Chiara M."/>
            <person name="Scrascia M."/>
        </authorList>
    </citation>
    <scope>NUCLEOTIDE SEQUENCE [LARGE SCALE GENOMIC DNA]</scope>
    <source>
        <strain evidence="3 4">H1</strain>
    </source>
</reference>
<keyword evidence="4" id="KW-1185">Reference proteome</keyword>
<evidence type="ECO:0000313" key="3">
    <source>
        <dbReference type="EMBL" id="MDZ5461568.1"/>
    </source>
</evidence>